<dbReference type="NCBIfam" id="NF002063">
    <property type="entry name" value="PRK00893.1-3"/>
    <property type="match status" value="1"/>
</dbReference>
<dbReference type="SUPFAM" id="SSF54893">
    <property type="entry name" value="Aspartate carbamoyltransferase, Regulatory-chain, N-terminal domain"/>
    <property type="match status" value="1"/>
</dbReference>
<sequence length="147" mass="16707">MLNVDTIKNGLVIDHIKAGTGPKIFKWLGLDKAPFCVALILNVHSDRQGKKDIIKIDNIINIDYSVLGFIDHNITVNVVQDEKIVKKITLELPSRVENVIRCKNPRCITTTEKNIVHTFKLFSGKNGSEYRCEYCDTAYDRGLEDIF</sequence>
<dbReference type="InterPro" id="IPR002801">
    <property type="entry name" value="Asp_carbamoylTrfase_reg"/>
</dbReference>
<evidence type="ECO:0000256" key="2">
    <source>
        <dbReference type="ARBA" id="ARBA00022833"/>
    </source>
</evidence>
<dbReference type="InterPro" id="IPR020545">
    <property type="entry name" value="Asp_carbamoyltransf_reg_N"/>
</dbReference>
<evidence type="ECO:0000256" key="1">
    <source>
        <dbReference type="ARBA" id="ARBA00022723"/>
    </source>
</evidence>
<dbReference type="GO" id="GO:0006221">
    <property type="term" value="P:pyrimidine nucleotide biosynthetic process"/>
    <property type="evidence" value="ECO:0007669"/>
    <property type="project" value="UniProtKB-KW"/>
</dbReference>
<evidence type="ECO:0000313" key="7">
    <source>
        <dbReference type="Proteomes" id="UP000823638"/>
    </source>
</evidence>
<feature type="domain" description="Aspartate carbamoyltransferase regulatory subunit N-terminal" evidence="4">
    <location>
        <begin position="2"/>
        <end position="90"/>
    </location>
</feature>
<reference evidence="6" key="2">
    <citation type="journal article" date="2021" name="PeerJ">
        <title>Extensive microbial diversity within the chicken gut microbiome revealed by metagenomics and culture.</title>
        <authorList>
            <person name="Gilroy R."/>
            <person name="Ravi A."/>
            <person name="Getino M."/>
            <person name="Pursley I."/>
            <person name="Horton D.L."/>
            <person name="Alikhan N.F."/>
            <person name="Baker D."/>
            <person name="Gharbi K."/>
            <person name="Hall N."/>
            <person name="Watson M."/>
            <person name="Adriaenssens E.M."/>
            <person name="Foster-Nyarko E."/>
            <person name="Jarju S."/>
            <person name="Secka A."/>
            <person name="Antonio M."/>
            <person name="Oren A."/>
            <person name="Chaudhuri R.R."/>
            <person name="La Ragione R."/>
            <person name="Hildebrand F."/>
            <person name="Pallen M.J."/>
        </authorList>
    </citation>
    <scope>NUCLEOTIDE SEQUENCE</scope>
    <source>
        <strain evidence="6">10532</strain>
    </source>
</reference>
<evidence type="ECO:0000259" key="4">
    <source>
        <dbReference type="Pfam" id="PF01948"/>
    </source>
</evidence>
<organism evidence="6 7">
    <name type="scientific">Candidatus Gallitreponema excrementavium</name>
    <dbReference type="NCBI Taxonomy" id="2840840"/>
    <lineage>
        <taxon>Bacteria</taxon>
        <taxon>Pseudomonadati</taxon>
        <taxon>Spirochaetota</taxon>
        <taxon>Spirochaetia</taxon>
        <taxon>Spirochaetales</taxon>
        <taxon>Candidatus Gallitreponema</taxon>
    </lineage>
</organism>
<dbReference type="Pfam" id="PF01948">
    <property type="entry name" value="PyrI"/>
    <property type="match status" value="1"/>
</dbReference>
<dbReference type="Gene3D" id="3.30.70.140">
    <property type="entry name" value="Aspartate carbamoyltransferase regulatory subunit, N-terminal domain"/>
    <property type="match status" value="1"/>
</dbReference>
<comment type="caution">
    <text evidence="6">The sequence shown here is derived from an EMBL/GenBank/DDBJ whole genome shotgun (WGS) entry which is preliminary data.</text>
</comment>
<dbReference type="GO" id="GO:0046872">
    <property type="term" value="F:metal ion binding"/>
    <property type="evidence" value="ECO:0007669"/>
    <property type="project" value="UniProtKB-KW"/>
</dbReference>
<gene>
    <name evidence="6" type="ORF">IAA81_09670</name>
</gene>
<name>A0A9D9N2X0_9SPIR</name>
<dbReference type="GO" id="GO:0009347">
    <property type="term" value="C:aspartate carbamoyltransferase complex"/>
    <property type="evidence" value="ECO:0007669"/>
    <property type="project" value="InterPro"/>
</dbReference>
<keyword evidence="2" id="KW-0862">Zinc</keyword>
<dbReference type="PANTHER" id="PTHR35805:SF1">
    <property type="entry name" value="ASPARTATE CARBAMOYLTRANSFERASE REGULATORY CHAIN"/>
    <property type="match status" value="1"/>
</dbReference>
<keyword evidence="3" id="KW-0665">Pyrimidine biosynthesis</keyword>
<dbReference type="SUPFAM" id="SSF57825">
    <property type="entry name" value="Aspartate carbamoyltransferase, Regulatory-chain, C-terminal domain"/>
    <property type="match status" value="1"/>
</dbReference>
<dbReference type="InterPro" id="IPR020542">
    <property type="entry name" value="Asp_carbamoyltrfase_reg_C"/>
</dbReference>
<reference evidence="6" key="1">
    <citation type="submission" date="2020-10" db="EMBL/GenBank/DDBJ databases">
        <authorList>
            <person name="Gilroy R."/>
        </authorList>
    </citation>
    <scope>NUCLEOTIDE SEQUENCE</scope>
    <source>
        <strain evidence="6">10532</strain>
    </source>
</reference>
<dbReference type="GO" id="GO:0006207">
    <property type="term" value="P:'de novo' pyrimidine nucleobase biosynthetic process"/>
    <property type="evidence" value="ECO:0007669"/>
    <property type="project" value="InterPro"/>
</dbReference>
<dbReference type="Gene3D" id="2.30.30.20">
    <property type="entry name" value="Aspartate carbamoyltransferase regulatory subunit, C-terminal domain"/>
    <property type="match status" value="1"/>
</dbReference>
<proteinExistence type="predicted"/>
<dbReference type="PANTHER" id="PTHR35805">
    <property type="entry name" value="ASPARTATE CARBAMOYLTRANSFERASE REGULATORY CHAIN"/>
    <property type="match status" value="1"/>
</dbReference>
<protein>
    <submittedName>
        <fullName evidence="6">Aspartate carbamoyltransferase regulatory subunit</fullName>
    </submittedName>
</protein>
<accession>A0A9D9N2X0</accession>
<dbReference type="InterPro" id="IPR036792">
    <property type="entry name" value="Asp_carbatrfase_reg_C_sf"/>
</dbReference>
<dbReference type="AlphaFoldDB" id="A0A9D9N2X0"/>
<keyword evidence="1" id="KW-0479">Metal-binding</keyword>
<dbReference type="InterPro" id="IPR036793">
    <property type="entry name" value="Asp_carbatrfase_reg_N_sf"/>
</dbReference>
<evidence type="ECO:0000256" key="3">
    <source>
        <dbReference type="ARBA" id="ARBA00022975"/>
    </source>
</evidence>
<evidence type="ECO:0000259" key="5">
    <source>
        <dbReference type="Pfam" id="PF02748"/>
    </source>
</evidence>
<dbReference type="Pfam" id="PF02748">
    <property type="entry name" value="PyrI_C"/>
    <property type="match status" value="1"/>
</dbReference>
<dbReference type="EMBL" id="JADIMM010000111">
    <property type="protein sequence ID" value="MBO8458476.1"/>
    <property type="molecule type" value="Genomic_DNA"/>
</dbReference>
<dbReference type="Proteomes" id="UP000823638">
    <property type="component" value="Unassembled WGS sequence"/>
</dbReference>
<evidence type="ECO:0000313" key="6">
    <source>
        <dbReference type="EMBL" id="MBO8458476.1"/>
    </source>
</evidence>
<feature type="domain" description="Aspartate carbamoyltransferase regulatory subunit C-terminal" evidence="5">
    <location>
        <begin position="95"/>
        <end position="141"/>
    </location>
</feature>